<feature type="compositionally biased region" description="Polar residues" evidence="5">
    <location>
        <begin position="1077"/>
        <end position="1087"/>
    </location>
</feature>
<dbReference type="SMART" id="SM00382">
    <property type="entry name" value="AAA"/>
    <property type="match status" value="2"/>
</dbReference>
<dbReference type="GO" id="GO:0016887">
    <property type="term" value="F:ATP hydrolysis activity"/>
    <property type="evidence" value="ECO:0007669"/>
    <property type="project" value="InterPro"/>
</dbReference>
<organism evidence="7 8">
    <name type="scientific">Phialocephala subalpina</name>
    <dbReference type="NCBI Taxonomy" id="576137"/>
    <lineage>
        <taxon>Eukaryota</taxon>
        <taxon>Fungi</taxon>
        <taxon>Dikarya</taxon>
        <taxon>Ascomycota</taxon>
        <taxon>Pezizomycotina</taxon>
        <taxon>Leotiomycetes</taxon>
        <taxon>Helotiales</taxon>
        <taxon>Mollisiaceae</taxon>
        <taxon>Phialocephala</taxon>
        <taxon>Phialocephala fortinii species complex</taxon>
    </lineage>
</organism>
<evidence type="ECO:0000256" key="2">
    <source>
        <dbReference type="ARBA" id="ARBA00022741"/>
    </source>
</evidence>
<dbReference type="InterPro" id="IPR047187">
    <property type="entry name" value="SF1_C_Upf1"/>
</dbReference>
<dbReference type="FunFam" id="3.40.50.300:FF:000216">
    <property type="entry name" value="Type VII secretion ATPase EccA"/>
    <property type="match status" value="1"/>
</dbReference>
<feature type="region of interest" description="Disordered" evidence="5">
    <location>
        <begin position="110"/>
        <end position="154"/>
    </location>
</feature>
<dbReference type="GO" id="GO:0004386">
    <property type="term" value="F:helicase activity"/>
    <property type="evidence" value="ECO:0007669"/>
    <property type="project" value="InterPro"/>
</dbReference>
<dbReference type="InterPro" id="IPR041679">
    <property type="entry name" value="DNA2/NAM7-like_C"/>
</dbReference>
<dbReference type="PANTHER" id="PTHR43392">
    <property type="entry name" value="AAA-TYPE ATPASE FAMILY PROTEIN / ANKYRIN REPEAT FAMILY PROTEIN"/>
    <property type="match status" value="1"/>
</dbReference>
<dbReference type="Proteomes" id="UP000184330">
    <property type="component" value="Unassembled WGS sequence"/>
</dbReference>
<dbReference type="EMBL" id="FJOG01000018">
    <property type="protein sequence ID" value="CZR61308.1"/>
    <property type="molecule type" value="Genomic_DNA"/>
</dbReference>
<keyword evidence="2" id="KW-0547">Nucleotide-binding</keyword>
<evidence type="ECO:0000256" key="3">
    <source>
        <dbReference type="ARBA" id="ARBA00022806"/>
    </source>
</evidence>
<feature type="region of interest" description="Disordered" evidence="5">
    <location>
        <begin position="976"/>
        <end position="997"/>
    </location>
</feature>
<dbReference type="FunFam" id="3.40.50.300:FF:001660">
    <property type="entry name" value="NF-X1 finger and helicase protein, putative"/>
    <property type="match status" value="1"/>
</dbReference>
<sequence>MSTPGAEDLRLTRLSRFFSDVIHERKPVTDPAACVSKILSSKSGLSALQTSVRFDTSISFLNNHATKLLLYLQEESLRTIDSGSVLSKILLRLVEPPYFWDASQKPSEKVDLPSRRVASSASSASKSTRHPRRQSTNPWTQDQTFSATGPYSKSDELLSRERSFFRTADFLDDPEHLSSRSTMHVDNQFRLLREDMVGEIRDELTVLQGHKPGYHKGTIIDNLRFSGVQMDTVRNSQPWGVRLEWDELLPQLRKFTNTDKRFTDDATLSSTLFKAKGASNIKLVQLDSAIFAFEPFLRRLQEIINLPLEDELVNWQASNIIEDSFSGPPRYSSHPTLFEQNLTDLGTGKTFLGALAGKVLYDATNAVILVMCFTNHALDQFHEDLIKVGIPPSDMIRLGAQGTDQTRPLRLRDQPPGKLKQTQWAEISRLKLKLGEHEKRLTDAFSMYHSANITKKQIMEYLEFAAEALPFFETFIVPDESEEDMRRVGRRGKNVDCYYLLDRWIRGVQDAGAFRDMQQEDGLPIWSMLPPMREACMQRWRQEILGDLIDAICQSGRAFNADQTELSRILAERDANLIKTKRVIGCTTNGAASYFAAIQASSPGIVLVEEAGEILESHILTALGPRTQQLILIGDHQQLRPKCSFPLQVEQGDGFDLNRSLSERLILRGFPHMPPSTRNRPDLRGFTDNVIFLHHTNLEVELKEKELRDSRSSTKQNDFEAQMILKCVRYLAQQGYGSDKLVVLTPYLGQLRLLRDKLADDNDPILNDLDKLDLIKAGLLTDTGPRNSKPPLRLSTIDNYQGEESDIVLVSLTRSNNSGDIGFMSAPERLNVLLSRSRNALIMIGNVETFENARKGHELWRKAFRLMQEKGHIYDGFPIKCEKHPDRKARLSLPEDFDLRCPDGGCTEPCSVLLSCGKHKCPSSCHQIVDHSKIQCRAPEQKRCTQKHKIHWLCFEGKPKSCHACERERKNAERKAQRAAEEQAKRDEDARKHQEAVTKIDEKIQSLVEGAKRQRLQAERAAIIAQKAQDLANANERAKRAAAAPIITAPPKISSPKEESTNTTASKTPRAQHESKQSVAPRSTPQSRALVRQHINTIVDHNASPSKTEWQRQKDQLNAVNSAIDEIMAMSGLEEVKAQILRIKAKVDTSVRQGTNLTKERLGFVLLGNPGTGKTTVARHYAKALAILQILPGDGFVETTGARLANGGINEVKDHLKQLQNAGGGVYFIDEAYQLTEAHNPGGKSVLDFLRDLGLLSNGEVAVRNPAHFIGAHIGQSEAQTKAILATTVGKVLIIDEAYSLGSGKGEKSNGGYIFKTAVIDTIVAEVQGVPGDDRCVILLGYEDKMEEMFRNVNQRLTRRFQLSNAFRFEDFTDSELQEILLFKLDKKSLGATSRALAVAIDVLSRSRNKPNFGNGGDVESLIGTASINYQNRQKKLPDDEQSIDFIFEPEDFDPDYNRTAVNAGTNLQELFKDVFGCEGIIAKLDGYIRFANGMRARGLDPQGQIPMNFIFKGPPGTGKTTTARRFGQVFYDLGFLSTVEVVECTVTNLVGEYVGYTGPKTIDMLEKGLGKVLFIDEAYRLGESRFAQEAISEIVDCVTKPKFEGKLVIILAGYDKDMNDFLRVNEGLGSRFPDEIIFPALSPGKCLDLLESKLKESRIDVPSLRSSPTYDQLLTPMTLLSRLPDWGSARDVETLAKSMVRSVFENITGKVDQLILPHDTALLCINDMLSSRRARSSNVSVPAPPPSHQPQQMLDSSQPPTTHSTATGSSSNSAPPPSQENNDEPAPPNFESSFASAESIKEWSAKHKAEDLDRDDGVSTSTWTQIIVDKLNDEQESEEAEFKNAMRLREETRIEEIREAEDWQHMRALQKQHEQERKEEAEQRRKEQDAQAKLREQARIREVEAKEYRDRMQRELERQRKKQEERRKKEKKAQLKLREMGVCVQGYRWIKQAKGYRCAGGSHFVSDSQLGL</sequence>
<feature type="region of interest" description="Disordered" evidence="5">
    <location>
        <begin position="1042"/>
        <end position="1088"/>
    </location>
</feature>
<feature type="compositionally biased region" description="Polar residues" evidence="5">
    <location>
        <begin position="134"/>
        <end position="151"/>
    </location>
</feature>
<dbReference type="InterPro" id="IPR041677">
    <property type="entry name" value="DNA2/NAM7_AAA_11"/>
</dbReference>
<evidence type="ECO:0000256" key="5">
    <source>
        <dbReference type="SAM" id="MobiDB-lite"/>
    </source>
</evidence>
<keyword evidence="3" id="KW-0378">Hydrolase</keyword>
<dbReference type="OrthoDB" id="2423195at2759"/>
<comment type="similarity">
    <text evidence="1">Belongs to the CbxX/CfxQ family.</text>
</comment>
<feature type="compositionally biased region" description="Basic and acidic residues" evidence="5">
    <location>
        <begin position="1800"/>
        <end position="1818"/>
    </location>
</feature>
<dbReference type="InterPro" id="IPR027417">
    <property type="entry name" value="P-loop_NTPase"/>
</dbReference>
<dbReference type="GO" id="GO:0005524">
    <property type="term" value="F:ATP binding"/>
    <property type="evidence" value="ECO:0007669"/>
    <property type="project" value="UniProtKB-KW"/>
</dbReference>
<feature type="domain" description="AAA+ ATPase" evidence="6">
    <location>
        <begin position="1506"/>
        <end position="1643"/>
    </location>
</feature>
<evidence type="ECO:0000256" key="1">
    <source>
        <dbReference type="ARBA" id="ARBA00010378"/>
    </source>
</evidence>
<dbReference type="PANTHER" id="PTHR43392:SF2">
    <property type="entry name" value="AAA-TYPE ATPASE FAMILY PROTEIN _ ANKYRIN REPEAT FAMILY PROTEIN"/>
    <property type="match status" value="1"/>
</dbReference>
<dbReference type="Gene3D" id="3.40.50.300">
    <property type="entry name" value="P-loop containing nucleotide triphosphate hydrolases"/>
    <property type="match status" value="5"/>
</dbReference>
<name>A0A1L7X8F6_9HELO</name>
<feature type="domain" description="AAA+ ATPase" evidence="6">
    <location>
        <begin position="1160"/>
        <end position="1367"/>
    </location>
</feature>
<feature type="compositionally biased region" description="Low complexity" evidence="5">
    <location>
        <begin position="115"/>
        <end position="126"/>
    </location>
</feature>
<feature type="region of interest" description="Disordered" evidence="5">
    <location>
        <begin position="1860"/>
        <end position="1936"/>
    </location>
</feature>
<dbReference type="InterPro" id="IPR050773">
    <property type="entry name" value="CbxX/CfxQ_RuBisCO_ESX"/>
</dbReference>
<keyword evidence="3" id="KW-0347">Helicase</keyword>
<feature type="region of interest" description="Disordered" evidence="5">
    <location>
        <begin position="1736"/>
        <end position="1820"/>
    </location>
</feature>
<protein>
    <submittedName>
        <fullName evidence="7">Related to stage V sporulation protein K</fullName>
    </submittedName>
</protein>
<feature type="compositionally biased region" description="Polar residues" evidence="5">
    <location>
        <begin position="1750"/>
        <end position="1774"/>
    </location>
</feature>
<feature type="compositionally biased region" description="Low complexity" evidence="5">
    <location>
        <begin position="1042"/>
        <end position="1052"/>
    </location>
</feature>
<keyword evidence="4" id="KW-0067">ATP-binding</keyword>
<dbReference type="CDD" id="cd06008">
    <property type="entry name" value="NF-X1-zinc-finger"/>
    <property type="match status" value="1"/>
</dbReference>
<dbReference type="Pfam" id="PF13086">
    <property type="entry name" value="AAA_11"/>
    <property type="match status" value="1"/>
</dbReference>
<evidence type="ECO:0000313" key="8">
    <source>
        <dbReference type="Proteomes" id="UP000184330"/>
    </source>
</evidence>
<dbReference type="CDD" id="cd18808">
    <property type="entry name" value="SF1_C_Upf1"/>
    <property type="match status" value="1"/>
</dbReference>
<keyword evidence="8" id="KW-1185">Reference proteome</keyword>
<evidence type="ECO:0000256" key="4">
    <source>
        <dbReference type="ARBA" id="ARBA00022840"/>
    </source>
</evidence>
<dbReference type="SUPFAM" id="SSF52540">
    <property type="entry name" value="P-loop containing nucleoside triphosphate hydrolases"/>
    <property type="match status" value="3"/>
</dbReference>
<gene>
    <name evidence="7" type="ORF">PAC_11204</name>
</gene>
<evidence type="ECO:0000313" key="7">
    <source>
        <dbReference type="EMBL" id="CZR61308.1"/>
    </source>
</evidence>
<proteinExistence type="inferred from homology"/>
<dbReference type="Pfam" id="PF13087">
    <property type="entry name" value="AAA_12"/>
    <property type="match status" value="1"/>
</dbReference>
<dbReference type="InterPro" id="IPR003959">
    <property type="entry name" value="ATPase_AAA_core"/>
</dbReference>
<accession>A0A1L7X8F6</accession>
<dbReference type="CDD" id="cd00009">
    <property type="entry name" value="AAA"/>
    <property type="match status" value="2"/>
</dbReference>
<dbReference type="Gene3D" id="1.10.8.60">
    <property type="match status" value="1"/>
</dbReference>
<dbReference type="Pfam" id="PF00004">
    <property type="entry name" value="AAA"/>
    <property type="match status" value="2"/>
</dbReference>
<dbReference type="STRING" id="576137.A0A1L7X8F6"/>
<dbReference type="InterPro" id="IPR003593">
    <property type="entry name" value="AAA+_ATPase"/>
</dbReference>
<reference evidence="7 8" key="1">
    <citation type="submission" date="2016-03" db="EMBL/GenBank/DDBJ databases">
        <authorList>
            <person name="Ploux O."/>
        </authorList>
    </citation>
    <scope>NUCLEOTIDE SEQUENCE [LARGE SCALE GENOMIC DNA]</scope>
    <source>
        <strain evidence="7 8">UAMH 11012</strain>
    </source>
</reference>
<evidence type="ECO:0000259" key="6">
    <source>
        <dbReference type="SMART" id="SM00382"/>
    </source>
</evidence>